<dbReference type="GO" id="GO:0003677">
    <property type="term" value="F:DNA binding"/>
    <property type="evidence" value="ECO:0007669"/>
    <property type="project" value="UniProtKB-KW"/>
</dbReference>
<dbReference type="InterPro" id="IPR036388">
    <property type="entry name" value="WH-like_DNA-bd_sf"/>
</dbReference>
<reference evidence="2 3" key="1">
    <citation type="submission" date="2020-07" db="EMBL/GenBank/DDBJ databases">
        <title>Sequencing the genomes of 1000 actinobacteria strains.</title>
        <authorList>
            <person name="Klenk H.-P."/>
        </authorList>
    </citation>
    <scope>NUCLEOTIDE SEQUENCE [LARGE SCALE GENOMIC DNA]</scope>
    <source>
        <strain evidence="2 3">DSM 43461</strain>
    </source>
</reference>
<keyword evidence="3" id="KW-1185">Reference proteome</keyword>
<comment type="caution">
    <text evidence="2">The sequence shown here is derived from an EMBL/GenBank/DDBJ whole genome shotgun (WGS) entry which is preliminary data.</text>
</comment>
<dbReference type="InterPro" id="IPR005149">
    <property type="entry name" value="Tscrpt_reg_PadR_N"/>
</dbReference>
<dbReference type="PANTHER" id="PTHR33169:SF13">
    <property type="entry name" value="PADR-FAMILY TRANSCRIPTIONAL REGULATOR"/>
    <property type="match status" value="1"/>
</dbReference>
<dbReference type="InterPro" id="IPR036390">
    <property type="entry name" value="WH_DNA-bd_sf"/>
</dbReference>
<name>A0A7Y9KEC2_9ACTN</name>
<dbReference type="Pfam" id="PF03551">
    <property type="entry name" value="PadR"/>
    <property type="match status" value="1"/>
</dbReference>
<evidence type="ECO:0000313" key="2">
    <source>
        <dbReference type="EMBL" id="NYE16072.1"/>
    </source>
</evidence>
<organism evidence="2 3">
    <name type="scientific">Actinomadura citrea</name>
    <dbReference type="NCBI Taxonomy" id="46158"/>
    <lineage>
        <taxon>Bacteria</taxon>
        <taxon>Bacillati</taxon>
        <taxon>Actinomycetota</taxon>
        <taxon>Actinomycetes</taxon>
        <taxon>Streptosporangiales</taxon>
        <taxon>Thermomonosporaceae</taxon>
        <taxon>Actinomadura</taxon>
    </lineage>
</organism>
<keyword evidence="2" id="KW-0238">DNA-binding</keyword>
<dbReference type="InterPro" id="IPR052509">
    <property type="entry name" value="Metal_resp_DNA-bind_regulator"/>
</dbReference>
<accession>A0A7Y9KEC2</accession>
<evidence type="ECO:0000313" key="3">
    <source>
        <dbReference type="Proteomes" id="UP000591272"/>
    </source>
</evidence>
<dbReference type="AlphaFoldDB" id="A0A7Y9KEC2"/>
<dbReference type="Gene3D" id="1.10.10.10">
    <property type="entry name" value="Winged helix-like DNA-binding domain superfamily/Winged helix DNA-binding domain"/>
    <property type="match status" value="1"/>
</dbReference>
<dbReference type="PANTHER" id="PTHR33169">
    <property type="entry name" value="PADR-FAMILY TRANSCRIPTIONAL REGULATOR"/>
    <property type="match status" value="1"/>
</dbReference>
<feature type="domain" description="Transcription regulator PadR N-terminal" evidence="1">
    <location>
        <begin position="8"/>
        <end position="79"/>
    </location>
</feature>
<gene>
    <name evidence="2" type="ORF">BJ999_006368</name>
</gene>
<proteinExistence type="predicted"/>
<dbReference type="RefSeq" id="WP_179836672.1">
    <property type="nucleotide sequence ID" value="NZ_BMRD01000009.1"/>
</dbReference>
<dbReference type="SUPFAM" id="SSF46785">
    <property type="entry name" value="Winged helix' DNA-binding domain"/>
    <property type="match status" value="1"/>
</dbReference>
<sequence length="107" mass="11706">MSETTYIILAVLLDGPLDGYRIVTRASERSGGDVQLAAGTLYDALDRMIRGGLIVVDRGEISQGRSRRLFRITDEGTEAVMREAVRMARAANIVLALRKTAPKKDAD</sequence>
<protein>
    <submittedName>
        <fullName evidence="2">DNA-binding PadR family transcriptional regulator</fullName>
    </submittedName>
</protein>
<evidence type="ECO:0000259" key="1">
    <source>
        <dbReference type="Pfam" id="PF03551"/>
    </source>
</evidence>
<dbReference type="Proteomes" id="UP000591272">
    <property type="component" value="Unassembled WGS sequence"/>
</dbReference>
<dbReference type="EMBL" id="JACCBT010000001">
    <property type="protein sequence ID" value="NYE16072.1"/>
    <property type="molecule type" value="Genomic_DNA"/>
</dbReference>